<name>A0AAD9V9Z3_ACRCE</name>
<feature type="transmembrane region" description="Helical" evidence="1">
    <location>
        <begin position="215"/>
        <end position="235"/>
    </location>
</feature>
<gene>
    <name evidence="3" type="ORF">P5673_009440</name>
</gene>
<dbReference type="EMBL" id="JARQWQ010000016">
    <property type="protein sequence ID" value="KAK2566763.1"/>
    <property type="molecule type" value="Genomic_DNA"/>
</dbReference>
<dbReference type="PROSITE" id="PS50017">
    <property type="entry name" value="DEATH_DOMAIN"/>
    <property type="match status" value="1"/>
</dbReference>
<feature type="transmembrane region" description="Helical" evidence="1">
    <location>
        <begin position="109"/>
        <end position="128"/>
    </location>
</feature>
<dbReference type="SUPFAM" id="SSF47986">
    <property type="entry name" value="DEATH domain"/>
    <property type="match status" value="1"/>
</dbReference>
<keyword evidence="1" id="KW-0812">Transmembrane</keyword>
<reference evidence="3" key="1">
    <citation type="journal article" date="2023" name="G3 (Bethesda)">
        <title>Whole genome assembly and annotation of the endangered Caribbean coral Acropora cervicornis.</title>
        <authorList>
            <person name="Selwyn J.D."/>
            <person name="Vollmer S.V."/>
        </authorList>
    </citation>
    <scope>NUCLEOTIDE SEQUENCE</scope>
    <source>
        <strain evidence="3">K2</strain>
    </source>
</reference>
<sequence>MTPYVDLSDSGISGSCQVSREEKHTKVNMNIITVMDYLLGLFRLESQSIIGSVRFLLTWVMFPILLAKLDTGSGRLDFFCSSEADDGITQQCFSKYSADMSSFLHPNTFAWMTAVALVVLWSSIILYSSKHLKKIRRKTDLSEKKQLCHELWKKSLLHVCCEALVIILILIFFYCTQEISLPETYNCSVWNASKEIIQTCEDVRHWDKSKLNCSYVFMMAFLVVLCIVTIFDTLCHKECFIKDLLDLNTNKNEADVQICIILLQMMMATTTEIHQGVLMMGLVDLPIQAITVNSQLHQEDIRDGTLTLLKCLTSFVTMSQMILAKIGKNLGRLLGIFQDDLDIIHHGKDTCANSISMLNKWRENFGEKATVKVLTEALKKKGRKDLSDKVRGMNISSSVTQILRGSRDLAPAQPRRKHDFGIGYCNFVRFHFCKQ</sequence>
<dbReference type="Gene3D" id="1.10.533.10">
    <property type="entry name" value="Death Domain, Fas"/>
    <property type="match status" value="1"/>
</dbReference>
<dbReference type="InterPro" id="IPR000488">
    <property type="entry name" value="Death_dom"/>
</dbReference>
<reference evidence="3" key="2">
    <citation type="journal article" date="2023" name="Science">
        <title>Genomic signatures of disease resistance in endangered staghorn corals.</title>
        <authorList>
            <person name="Vollmer S.V."/>
            <person name="Selwyn J.D."/>
            <person name="Despard B.A."/>
            <person name="Roesel C.L."/>
        </authorList>
    </citation>
    <scope>NUCLEOTIDE SEQUENCE</scope>
    <source>
        <strain evidence="3">K2</strain>
    </source>
</reference>
<comment type="caution">
    <text evidence="3">The sequence shown here is derived from an EMBL/GenBank/DDBJ whole genome shotgun (WGS) entry which is preliminary data.</text>
</comment>
<dbReference type="CDD" id="cd01670">
    <property type="entry name" value="Death"/>
    <property type="match status" value="1"/>
</dbReference>
<evidence type="ECO:0000313" key="3">
    <source>
        <dbReference type="EMBL" id="KAK2566763.1"/>
    </source>
</evidence>
<keyword evidence="1" id="KW-0472">Membrane</keyword>
<evidence type="ECO:0000256" key="1">
    <source>
        <dbReference type="SAM" id="Phobius"/>
    </source>
</evidence>
<dbReference type="Pfam" id="PF00531">
    <property type="entry name" value="Death"/>
    <property type="match status" value="1"/>
</dbReference>
<protein>
    <recommendedName>
        <fullName evidence="2">Death domain-containing protein</fullName>
    </recommendedName>
</protein>
<feature type="domain" description="Death" evidence="2">
    <location>
        <begin position="328"/>
        <end position="394"/>
    </location>
</feature>
<keyword evidence="1" id="KW-1133">Transmembrane helix</keyword>
<evidence type="ECO:0000259" key="2">
    <source>
        <dbReference type="PROSITE" id="PS50017"/>
    </source>
</evidence>
<accession>A0AAD9V9Z3</accession>
<keyword evidence="4" id="KW-1185">Reference proteome</keyword>
<evidence type="ECO:0000313" key="4">
    <source>
        <dbReference type="Proteomes" id="UP001249851"/>
    </source>
</evidence>
<feature type="transmembrane region" description="Helical" evidence="1">
    <location>
        <begin position="155"/>
        <end position="174"/>
    </location>
</feature>
<dbReference type="Proteomes" id="UP001249851">
    <property type="component" value="Unassembled WGS sequence"/>
</dbReference>
<dbReference type="InterPro" id="IPR011029">
    <property type="entry name" value="DEATH-like_dom_sf"/>
</dbReference>
<dbReference type="AlphaFoldDB" id="A0AAD9V9Z3"/>
<dbReference type="GO" id="GO:0007165">
    <property type="term" value="P:signal transduction"/>
    <property type="evidence" value="ECO:0007669"/>
    <property type="project" value="InterPro"/>
</dbReference>
<proteinExistence type="predicted"/>
<organism evidence="3 4">
    <name type="scientific">Acropora cervicornis</name>
    <name type="common">Staghorn coral</name>
    <dbReference type="NCBI Taxonomy" id="6130"/>
    <lineage>
        <taxon>Eukaryota</taxon>
        <taxon>Metazoa</taxon>
        <taxon>Cnidaria</taxon>
        <taxon>Anthozoa</taxon>
        <taxon>Hexacorallia</taxon>
        <taxon>Scleractinia</taxon>
        <taxon>Astrocoeniina</taxon>
        <taxon>Acroporidae</taxon>
        <taxon>Acropora</taxon>
    </lineage>
</organism>